<dbReference type="InterPro" id="IPR036322">
    <property type="entry name" value="WD40_repeat_dom_sf"/>
</dbReference>
<evidence type="ECO:0000259" key="7">
    <source>
        <dbReference type="Pfam" id="PF23411"/>
    </source>
</evidence>
<keyword evidence="9" id="KW-1185">Reference proteome</keyword>
<evidence type="ECO:0000256" key="5">
    <source>
        <dbReference type="PROSITE-ProRule" id="PRU01006"/>
    </source>
</evidence>
<dbReference type="InterPro" id="IPR011990">
    <property type="entry name" value="TPR-like_helical_dom_sf"/>
</dbReference>
<evidence type="ECO:0000256" key="1">
    <source>
        <dbReference type="ARBA" id="ARBA00004371"/>
    </source>
</evidence>
<dbReference type="EMBL" id="JABEBT010000005">
    <property type="protein sequence ID" value="KAF7639447.1"/>
    <property type="molecule type" value="Genomic_DNA"/>
</dbReference>
<dbReference type="InterPro" id="IPR015943">
    <property type="entry name" value="WD40/YVTN_repeat-like_dom_sf"/>
</dbReference>
<dbReference type="PROSITE" id="PS50236">
    <property type="entry name" value="CHCR"/>
    <property type="match status" value="1"/>
</dbReference>
<dbReference type="GO" id="GO:0030897">
    <property type="term" value="C:HOPS complex"/>
    <property type="evidence" value="ECO:0007669"/>
    <property type="project" value="TreeGrafter"/>
</dbReference>
<dbReference type="SMART" id="SM00299">
    <property type="entry name" value="CLH"/>
    <property type="match status" value="1"/>
</dbReference>
<dbReference type="Pfam" id="PF23556">
    <property type="entry name" value="TPR_Vps41"/>
    <property type="match status" value="1"/>
</dbReference>
<evidence type="ECO:0000256" key="6">
    <source>
        <dbReference type="SAM" id="Coils"/>
    </source>
</evidence>
<dbReference type="GO" id="GO:0005764">
    <property type="term" value="C:lysosome"/>
    <property type="evidence" value="ECO:0007669"/>
    <property type="project" value="UniProtKB-SubCell"/>
</dbReference>
<keyword evidence="3" id="KW-0653">Protein transport</keyword>
<dbReference type="GO" id="GO:0005770">
    <property type="term" value="C:late endosome"/>
    <property type="evidence" value="ECO:0007669"/>
    <property type="project" value="TreeGrafter"/>
</dbReference>
<dbReference type="Pfam" id="PF23411">
    <property type="entry name" value="Beta-prop_Vps41"/>
    <property type="match status" value="1"/>
</dbReference>
<dbReference type="SUPFAM" id="SSF50978">
    <property type="entry name" value="WD40 repeat-like"/>
    <property type="match status" value="1"/>
</dbReference>
<dbReference type="PANTHER" id="PTHR12616:SF1">
    <property type="entry name" value="VACUOLAR PROTEIN SORTING-ASSOCIATED PROTEIN 41 HOMOLOG"/>
    <property type="match status" value="1"/>
</dbReference>
<proteinExistence type="predicted"/>
<keyword evidence="4" id="KW-0458">Lysosome</keyword>
<comment type="caution">
    <text evidence="8">The sequence shown here is derived from an EMBL/GenBank/DDBJ whole genome shotgun (WGS) entry which is preliminary data.</text>
</comment>
<sequence>MPKPSDTCSSCRLNPKESVKCSFTLKDWSRLRASANKFLSLKKTLNSYSTQLDQILSEDSTYRDYASQIQNSTVNVILLQKRTEILRASIQSLNLKINSLEKEKIDENEQKLFLTRQIETFVSREEDLINDRKKLKRLQNELLFRLHFLLHELSMYQLNTRLDIIKYIKTFFFFAGGSIFSGQISNDFPDASTNLEVFDESEEHEELVEPRFRYKRFLGDLMRLLENDPSSCFTIHEKLMVVGFQSGRVCIFDHIGNVNIDSCCRYHKCAVSSISIDDSANYIVTCANDFSIVVFGIGCSEYNQRISVPQSCKVVAIAGNFSRPSSGQRVLAANQNLILYQRGVRAEFFSGKRRETILYKGTQNDGLINCCTWRDSFIAFTNETGTRIYDLKLSRCLALVQPIHKNENFPISKLNESTLAIGWANTVCVCAIVQSSKRQGPNTSDLLLDLPKGQILHRFTFNDFAIAGISFTTRSSYGNDEIVSPQLIHSPSSQTDWRELTEKNKKPTSSSICSNDFDQSSCNFSAQLRLIKPISLQEYSLEAEDTIEMKNVNIKMLNRFGLVSLPLDDIYILSGPREAIEALPCSIDNRIQWLMENGLFEDALESALRNSELLRENSVLDVGKRLLNHLIEKQDFETAASYLPEICSKYKEEWEYYVNEFEHHNQVLKLVPVIPTKDPQLEPENYESILNAALYSRPKLFYAIVSHWDADIYRAGSLVAELNKDVSNSVQLLSENDRICLLRALASLLLQCRKYEDAIKTYILLQDPTIFGVIDRYKLFPYVKDQIMELMEINQDLAIRLLLDNEDLISQDKVVNLLGNYPKIQLAYLHRLQARGEGMSHSNRLADYDRPSLLPFLRKNEYYKLDLALDVCRKREFIEEVVYLLGRSGNRLEALDLMVNKLLRIDMAIDFCAENDDYELWERLIASSIRRPEQITILLKRMACLNIDSINVVEKIPTDMDISDLQNCLLQVIRDHEQQKDLLIHSKNVANLDVLKLLNLQLKPLACNFEFNKEGREENNECFCCFICHQSINENRSTDEDTNYGEKILLFSNGKIIHERCKENGVLPQQIFPSCYPERISQLLKL</sequence>
<reference evidence="8" key="1">
    <citation type="journal article" date="2020" name="Ecol. Evol.">
        <title>Genome structure and content of the rice root-knot nematode (Meloidogyne graminicola).</title>
        <authorList>
            <person name="Phan N.T."/>
            <person name="Danchin E.G.J."/>
            <person name="Klopp C."/>
            <person name="Perfus-Barbeoch L."/>
            <person name="Kozlowski D.K."/>
            <person name="Koutsovoulos G.D."/>
            <person name="Lopez-Roques C."/>
            <person name="Bouchez O."/>
            <person name="Zahm M."/>
            <person name="Besnard G."/>
            <person name="Bellafiore S."/>
        </authorList>
    </citation>
    <scope>NUCLEOTIDE SEQUENCE</scope>
    <source>
        <strain evidence="8">VN-18</strain>
    </source>
</reference>
<accession>A0A8T0A0Q2</accession>
<gene>
    <name evidence="8" type="ORF">Mgra_00001123</name>
</gene>
<dbReference type="GO" id="GO:0034058">
    <property type="term" value="P:endosomal vesicle fusion"/>
    <property type="evidence" value="ECO:0007669"/>
    <property type="project" value="TreeGrafter"/>
</dbReference>
<dbReference type="OrthoDB" id="244107at2759"/>
<dbReference type="GO" id="GO:0006623">
    <property type="term" value="P:protein targeting to vacuole"/>
    <property type="evidence" value="ECO:0007669"/>
    <property type="project" value="InterPro"/>
</dbReference>
<dbReference type="GO" id="GO:0016236">
    <property type="term" value="P:macroautophagy"/>
    <property type="evidence" value="ECO:0007669"/>
    <property type="project" value="TreeGrafter"/>
</dbReference>
<dbReference type="InterPro" id="IPR000547">
    <property type="entry name" value="Clathrin_H-chain/VPS_repeat"/>
</dbReference>
<organism evidence="8 9">
    <name type="scientific">Meloidogyne graminicola</name>
    <dbReference type="NCBI Taxonomy" id="189291"/>
    <lineage>
        <taxon>Eukaryota</taxon>
        <taxon>Metazoa</taxon>
        <taxon>Ecdysozoa</taxon>
        <taxon>Nematoda</taxon>
        <taxon>Chromadorea</taxon>
        <taxon>Rhabditida</taxon>
        <taxon>Tylenchina</taxon>
        <taxon>Tylenchomorpha</taxon>
        <taxon>Tylenchoidea</taxon>
        <taxon>Meloidogynidae</taxon>
        <taxon>Meloidogyninae</taxon>
        <taxon>Meloidogyne</taxon>
    </lineage>
</organism>
<name>A0A8T0A0Q2_9BILA</name>
<keyword evidence="2" id="KW-0813">Transport</keyword>
<keyword evidence="6" id="KW-0175">Coiled coil</keyword>
<evidence type="ECO:0000256" key="4">
    <source>
        <dbReference type="ARBA" id="ARBA00023228"/>
    </source>
</evidence>
<dbReference type="InterPro" id="IPR057780">
    <property type="entry name" value="Beta-prop_Vps41"/>
</dbReference>
<dbReference type="Gene3D" id="1.25.40.10">
    <property type="entry name" value="Tetratricopeptide repeat domain"/>
    <property type="match status" value="1"/>
</dbReference>
<comment type="subcellular location">
    <subcellularLocation>
        <location evidence="1">Lysosome</location>
    </subcellularLocation>
</comment>
<evidence type="ECO:0000313" key="9">
    <source>
        <dbReference type="Proteomes" id="UP000605970"/>
    </source>
</evidence>
<dbReference type="GO" id="GO:0009267">
    <property type="term" value="P:cellular response to starvation"/>
    <property type="evidence" value="ECO:0007669"/>
    <property type="project" value="TreeGrafter"/>
</dbReference>
<dbReference type="Proteomes" id="UP000605970">
    <property type="component" value="Unassembled WGS sequence"/>
</dbReference>
<evidence type="ECO:0000313" key="8">
    <source>
        <dbReference type="EMBL" id="KAF7639447.1"/>
    </source>
</evidence>
<dbReference type="AlphaFoldDB" id="A0A8T0A0Q2"/>
<feature type="domain" description="Vps41 beta-propeller" evidence="7">
    <location>
        <begin position="213"/>
        <end position="578"/>
    </location>
</feature>
<dbReference type="PANTHER" id="PTHR12616">
    <property type="entry name" value="VACUOLAR PROTEIN SORTING VPS41"/>
    <property type="match status" value="1"/>
</dbReference>
<evidence type="ECO:0000256" key="2">
    <source>
        <dbReference type="ARBA" id="ARBA00022448"/>
    </source>
</evidence>
<dbReference type="InterPro" id="IPR045111">
    <property type="entry name" value="Vps41/Vps8"/>
</dbReference>
<protein>
    <recommendedName>
        <fullName evidence="7">Vps41 beta-propeller domain-containing protein</fullName>
    </recommendedName>
</protein>
<feature type="repeat" description="CHCR" evidence="5">
    <location>
        <begin position="799"/>
        <end position="937"/>
    </location>
</feature>
<evidence type="ECO:0000256" key="3">
    <source>
        <dbReference type="ARBA" id="ARBA00022927"/>
    </source>
</evidence>
<dbReference type="Gene3D" id="2.130.10.10">
    <property type="entry name" value="YVTN repeat-like/Quinoprotein amine dehydrogenase"/>
    <property type="match status" value="1"/>
</dbReference>
<feature type="coiled-coil region" evidence="6">
    <location>
        <begin position="83"/>
        <end position="117"/>
    </location>
</feature>